<feature type="chain" id="PRO_5039541904" description="Tim44-like domain-containing protein" evidence="2">
    <location>
        <begin position="29"/>
        <end position="232"/>
    </location>
</feature>
<dbReference type="InterPro" id="IPR007379">
    <property type="entry name" value="Tim44-like_dom"/>
</dbReference>
<dbReference type="RefSeq" id="WP_137432124.1">
    <property type="nucleotide sequence ID" value="NZ_CP031933.2"/>
</dbReference>
<evidence type="ECO:0000256" key="2">
    <source>
        <dbReference type="SAM" id="SignalP"/>
    </source>
</evidence>
<dbReference type="EMBL" id="CP031933">
    <property type="protein sequence ID" value="AYE37723.2"/>
    <property type="molecule type" value="Genomic_DNA"/>
</dbReference>
<keyword evidence="2" id="KW-0732">Signal</keyword>
<keyword evidence="5" id="KW-1185">Reference proteome</keyword>
<feature type="transmembrane region" description="Helical" evidence="1">
    <location>
        <begin position="66"/>
        <end position="85"/>
    </location>
</feature>
<dbReference type="Gene3D" id="3.10.450.240">
    <property type="match status" value="1"/>
</dbReference>
<reference evidence="5" key="1">
    <citation type="submission" date="2018-08" db="EMBL/GenBank/DDBJ databases">
        <title>Genome of Lactobacillus sp. HBUAS52074.</title>
        <authorList>
            <person name="Guo Z."/>
            <person name="Zhang Z.D."/>
        </authorList>
    </citation>
    <scope>NUCLEOTIDE SEQUENCE [LARGE SCALE GENOMIC DNA]</scope>
    <source>
        <strain evidence="5">HBUAS52074</strain>
    </source>
</reference>
<sequence length="232" mass="27049">MKRIILILVAINLSLLFFLTPTTTMARAGGSMGSSGSTTSSSDTSDSGYDNYRGYRGYNNYGNNRFSMMDVVIIGFIGFSFLTSVRRNRRKNFKLPETYDELTPELNDCFEPFFYQVEDAWTKNDLATLRELMSPFYFTKQKRIINGYIRHHKIDQLDGLVIIDLQQVVTSSDQKMQVIVTAQARDYFQYDNKTTEYNQQIQEDTNIERFQEIWTLTWKDETNLQLCNIKTI</sequence>
<protein>
    <recommendedName>
        <fullName evidence="3">Tim44-like domain-containing protein</fullName>
    </recommendedName>
</protein>
<keyword evidence="1" id="KW-0812">Transmembrane</keyword>
<evidence type="ECO:0000313" key="5">
    <source>
        <dbReference type="Proteomes" id="UP000267208"/>
    </source>
</evidence>
<gene>
    <name evidence="4" type="ORF">D1B17_03225</name>
</gene>
<proteinExistence type="predicted"/>
<accession>A0A386PSM7</accession>
<dbReference type="Pfam" id="PF04280">
    <property type="entry name" value="Tim44"/>
    <property type="match status" value="1"/>
</dbReference>
<keyword evidence="1" id="KW-0472">Membrane</keyword>
<evidence type="ECO:0000259" key="3">
    <source>
        <dbReference type="Pfam" id="PF04280"/>
    </source>
</evidence>
<evidence type="ECO:0000313" key="4">
    <source>
        <dbReference type="EMBL" id="AYE37723.2"/>
    </source>
</evidence>
<feature type="domain" description="Tim44-like" evidence="3">
    <location>
        <begin position="110"/>
        <end position="218"/>
    </location>
</feature>
<dbReference type="AlphaFoldDB" id="A0A386PSM7"/>
<dbReference type="Proteomes" id="UP000267208">
    <property type="component" value="Chromosome"/>
</dbReference>
<organism evidence="4 5">
    <name type="scientific">Companilactobacillus zhachilii</name>
    <dbReference type="NCBI Taxonomy" id="2304606"/>
    <lineage>
        <taxon>Bacteria</taxon>
        <taxon>Bacillati</taxon>
        <taxon>Bacillota</taxon>
        <taxon>Bacilli</taxon>
        <taxon>Lactobacillales</taxon>
        <taxon>Lactobacillaceae</taxon>
        <taxon>Companilactobacillus</taxon>
    </lineage>
</organism>
<dbReference type="OrthoDB" id="2296070at2"/>
<name>A0A386PSM7_9LACO</name>
<keyword evidence="1" id="KW-1133">Transmembrane helix</keyword>
<dbReference type="KEGG" id="lzh:D1B17_03225"/>
<evidence type="ECO:0000256" key="1">
    <source>
        <dbReference type="SAM" id="Phobius"/>
    </source>
</evidence>
<feature type="signal peptide" evidence="2">
    <location>
        <begin position="1"/>
        <end position="28"/>
    </location>
</feature>